<evidence type="ECO:0000256" key="6">
    <source>
        <dbReference type="RuleBase" id="RU366058"/>
    </source>
</evidence>
<dbReference type="EMBL" id="CP015093">
    <property type="protein sequence ID" value="APZ51133.1"/>
    <property type="molecule type" value="Genomic_DNA"/>
</dbReference>
<feature type="transmembrane region" description="Helical" evidence="6">
    <location>
        <begin position="199"/>
        <end position="217"/>
    </location>
</feature>
<dbReference type="PANTHER" id="PTHR12677:SF59">
    <property type="entry name" value="GOLGI APPARATUS MEMBRANE PROTEIN TVP38-RELATED"/>
    <property type="match status" value="1"/>
</dbReference>
<evidence type="ECO:0000313" key="8">
    <source>
        <dbReference type="EMBL" id="APZ51133.1"/>
    </source>
</evidence>
<keyword evidence="3 6" id="KW-0812">Transmembrane</keyword>
<keyword evidence="4 6" id="KW-1133">Transmembrane helix</keyword>
<protein>
    <recommendedName>
        <fullName evidence="6">TVP38/TMEM64 family membrane protein</fullName>
    </recommendedName>
</protein>
<dbReference type="InterPro" id="IPR032816">
    <property type="entry name" value="VTT_dom"/>
</dbReference>
<organism evidence="8 9">
    <name type="scientific">Salipiger abyssi</name>
    <dbReference type="NCBI Taxonomy" id="1250539"/>
    <lineage>
        <taxon>Bacteria</taxon>
        <taxon>Pseudomonadati</taxon>
        <taxon>Pseudomonadota</taxon>
        <taxon>Alphaproteobacteria</taxon>
        <taxon>Rhodobacterales</taxon>
        <taxon>Roseobacteraceae</taxon>
        <taxon>Salipiger</taxon>
    </lineage>
</organism>
<feature type="transmembrane region" description="Helical" evidence="6">
    <location>
        <begin position="90"/>
        <end position="112"/>
    </location>
</feature>
<reference evidence="8 9" key="1">
    <citation type="submission" date="2016-04" db="EMBL/GenBank/DDBJ databases">
        <title>Deep-sea bacteria in the southern Pacific.</title>
        <authorList>
            <person name="Tang K."/>
        </authorList>
    </citation>
    <scope>NUCLEOTIDE SEQUENCE [LARGE SCALE GENOMIC DNA]</scope>
    <source>
        <strain evidence="8 9">JLT2014</strain>
    </source>
</reference>
<evidence type="ECO:0000259" key="7">
    <source>
        <dbReference type="Pfam" id="PF09335"/>
    </source>
</evidence>
<evidence type="ECO:0000313" key="9">
    <source>
        <dbReference type="Proteomes" id="UP000187059"/>
    </source>
</evidence>
<feature type="transmembrane region" description="Helical" evidence="6">
    <location>
        <begin position="132"/>
        <end position="152"/>
    </location>
</feature>
<feature type="transmembrane region" description="Helical" evidence="6">
    <location>
        <begin position="12"/>
        <end position="33"/>
    </location>
</feature>
<dbReference type="InterPro" id="IPR015414">
    <property type="entry name" value="TMEM64"/>
</dbReference>
<dbReference type="Proteomes" id="UP000187059">
    <property type="component" value="Chromosome"/>
</dbReference>
<name>A0A1P8UP08_9RHOB</name>
<evidence type="ECO:0000256" key="1">
    <source>
        <dbReference type="ARBA" id="ARBA00004651"/>
    </source>
</evidence>
<dbReference type="OrthoDB" id="9812980at2"/>
<sequence>MTEATGKRTLRIVAAGAGVLLLAALVVAWLAGWPPDGLDRETVARWVAGAGPWGPLAVIGLMTAAVVASPLPSAPIALAAGAAYGHYAGAAYVALGSELGAVSAFLIARGAGRGAVERMLGDKRDYGLLGSQNALTLTVFVSRLLPFVSFDAMSYAAGLSRLHFWRFALATLAGILPASFVLAHFGSVAVQGDFGTAEWIALGLGLLTAVPLVLLALRGGTGANRRQTEQIQDKEHIR</sequence>
<dbReference type="KEGG" id="paby:Ga0080574_TMP799"/>
<evidence type="ECO:0000256" key="5">
    <source>
        <dbReference type="ARBA" id="ARBA00023136"/>
    </source>
</evidence>
<accession>A0A1P8UP08</accession>
<keyword evidence="9" id="KW-1185">Reference proteome</keyword>
<dbReference type="STRING" id="1250539.Ga0080574_TMP799"/>
<proteinExistence type="inferred from homology"/>
<keyword evidence="5 6" id="KW-0472">Membrane</keyword>
<evidence type="ECO:0000256" key="2">
    <source>
        <dbReference type="ARBA" id="ARBA00022475"/>
    </source>
</evidence>
<dbReference type="Pfam" id="PF09335">
    <property type="entry name" value="VTT_dom"/>
    <property type="match status" value="1"/>
</dbReference>
<keyword evidence="2 6" id="KW-1003">Cell membrane</keyword>
<feature type="transmembrane region" description="Helical" evidence="6">
    <location>
        <begin position="53"/>
        <end position="78"/>
    </location>
</feature>
<evidence type="ECO:0000256" key="4">
    <source>
        <dbReference type="ARBA" id="ARBA00022989"/>
    </source>
</evidence>
<feature type="domain" description="VTT" evidence="7">
    <location>
        <begin position="71"/>
        <end position="187"/>
    </location>
</feature>
<dbReference type="AlphaFoldDB" id="A0A1P8UP08"/>
<feature type="transmembrane region" description="Helical" evidence="6">
    <location>
        <begin position="164"/>
        <end position="187"/>
    </location>
</feature>
<gene>
    <name evidence="8" type="ORF">Ga0080574_TMP799</name>
</gene>
<comment type="subcellular location">
    <subcellularLocation>
        <location evidence="1 6">Cell membrane</location>
        <topology evidence="1 6">Multi-pass membrane protein</topology>
    </subcellularLocation>
</comment>
<comment type="similarity">
    <text evidence="6">Belongs to the TVP38/TMEM64 family.</text>
</comment>
<dbReference type="GO" id="GO:0005886">
    <property type="term" value="C:plasma membrane"/>
    <property type="evidence" value="ECO:0007669"/>
    <property type="project" value="UniProtKB-SubCell"/>
</dbReference>
<dbReference type="PANTHER" id="PTHR12677">
    <property type="entry name" value="GOLGI APPARATUS MEMBRANE PROTEIN TVP38-RELATED"/>
    <property type="match status" value="1"/>
</dbReference>
<dbReference type="RefSeq" id="WP_076695422.1">
    <property type="nucleotide sequence ID" value="NZ_CP015093.1"/>
</dbReference>
<evidence type="ECO:0000256" key="3">
    <source>
        <dbReference type="ARBA" id="ARBA00022692"/>
    </source>
</evidence>